<protein>
    <submittedName>
        <fullName evidence="1">Uncharacterized protein</fullName>
    </submittedName>
</protein>
<organism evidence="1 2">
    <name type="scientific">Methylobrevis albus</name>
    <dbReference type="NCBI Taxonomy" id="2793297"/>
    <lineage>
        <taxon>Bacteria</taxon>
        <taxon>Pseudomonadati</taxon>
        <taxon>Pseudomonadota</taxon>
        <taxon>Alphaproteobacteria</taxon>
        <taxon>Hyphomicrobiales</taxon>
        <taxon>Pleomorphomonadaceae</taxon>
        <taxon>Methylobrevis</taxon>
    </lineage>
</organism>
<proteinExistence type="predicted"/>
<dbReference type="EMBL" id="JADZLT010000052">
    <property type="protein sequence ID" value="MBH0239001.1"/>
    <property type="molecule type" value="Genomic_DNA"/>
</dbReference>
<gene>
    <name evidence="1" type="ORF">I5731_14300</name>
</gene>
<sequence length="336" mass="36009">MFEPRLAAASARSSHPAGARISRYLADCARFAVAAFARPPGEAGGDIATTVEAIIAILLGDEFNFQSRGRVAHLVPAVREALAVHVARGAPIQLFMSYNGGYHATTRADFSEPLGFDAGITEFLFLYMIARLKHRLAAVYPPGMTYHVVLNNGVAAYVNDIPVARTEAYARQFEAMAARLGAARDVRVVVQSELGDFSPRMAGVPIPPLGAIDAAAHHNIERFLGRPCSEAEARRRFACYQPAEAVWWEELREIIAAANGIRLLQVASPNFLSFRPFPGSATRSQTGQVGFRLQGDKVVPMLVTTLTAAKADVVPVAVSWPAPLAAAMPTLACGDG</sequence>
<reference evidence="1" key="1">
    <citation type="submission" date="2020-12" db="EMBL/GenBank/DDBJ databases">
        <title>Methylobrevis albus sp. nov., isolated from fresh water lack sediment.</title>
        <authorList>
            <person name="Zou Q."/>
        </authorList>
    </citation>
    <scope>NUCLEOTIDE SEQUENCE</scope>
    <source>
        <strain evidence="1">L22</strain>
    </source>
</reference>
<accession>A0A931I541</accession>
<comment type="caution">
    <text evidence="1">The sequence shown here is derived from an EMBL/GenBank/DDBJ whole genome shotgun (WGS) entry which is preliminary data.</text>
</comment>
<evidence type="ECO:0000313" key="2">
    <source>
        <dbReference type="Proteomes" id="UP000631694"/>
    </source>
</evidence>
<evidence type="ECO:0000313" key="1">
    <source>
        <dbReference type="EMBL" id="MBH0239001.1"/>
    </source>
</evidence>
<name>A0A931I541_9HYPH</name>
<keyword evidence="2" id="KW-1185">Reference proteome</keyword>
<dbReference type="RefSeq" id="WP_197312081.1">
    <property type="nucleotide sequence ID" value="NZ_JADZLT010000052.1"/>
</dbReference>
<dbReference type="Proteomes" id="UP000631694">
    <property type="component" value="Unassembled WGS sequence"/>
</dbReference>
<dbReference type="AlphaFoldDB" id="A0A931I541"/>